<sequence>MYKQAANAHQPDICLSLTSEWLVHMMTSPDAGLEWCRKASREQEHSAFYTRHLREQAELTSMVVIDDARAKQVQREKLEEEMRLKQKDVLQRFEDYQRLPVDEQDAATLEGIRRDVTVFKTTFQTVLAQELSVVESTSLITQSLLNKTTDKVKLLEMRRLEVLAVKEPASLKTLGEELQRVEDTPRYYLISVKARADASHVLGLVSTKSPWLFGTNGMVYYYDSNLKAMLLSNGRAEMIKTLNKLLDGDYQGINHIWEIRKV</sequence>
<dbReference type="Proteomes" id="UP001148203">
    <property type="component" value="Unassembled WGS sequence"/>
</dbReference>
<gene>
    <name evidence="1" type="ORF">M5G11_13765</name>
</gene>
<keyword evidence="2" id="KW-1185">Reference proteome</keyword>
<proteinExistence type="predicted"/>
<accession>A0ABT5NTV3</accession>
<reference evidence="1 2" key="1">
    <citation type="submission" date="2022-05" db="EMBL/GenBank/DDBJ databases">
        <title>Novel Pseudomonas spp. Isolated from a Rainbow Trout Aquaculture Facility.</title>
        <authorList>
            <person name="Testerman T."/>
            <person name="Graf J."/>
        </authorList>
    </citation>
    <scope>NUCLEOTIDE SEQUENCE [LARGE SCALE GENOMIC DNA]</scope>
    <source>
        <strain evidence="1 2">ID681</strain>
    </source>
</reference>
<name>A0ABT5NTV3_9PSED</name>
<dbReference type="EMBL" id="JAMDGY010000032">
    <property type="protein sequence ID" value="MDD0991607.1"/>
    <property type="molecule type" value="Genomic_DNA"/>
</dbReference>
<evidence type="ECO:0000313" key="2">
    <source>
        <dbReference type="Proteomes" id="UP001148203"/>
    </source>
</evidence>
<protein>
    <submittedName>
        <fullName evidence="1">Uncharacterized protein</fullName>
    </submittedName>
</protein>
<comment type="caution">
    <text evidence="1">The sequence shown here is derived from an EMBL/GenBank/DDBJ whole genome shotgun (WGS) entry which is preliminary data.</text>
</comment>
<dbReference type="RefSeq" id="WP_273910985.1">
    <property type="nucleotide sequence ID" value="NZ_JAMDGX010000036.1"/>
</dbReference>
<evidence type="ECO:0000313" key="1">
    <source>
        <dbReference type="EMBL" id="MDD0991607.1"/>
    </source>
</evidence>
<organism evidence="1 2">
    <name type="scientific">Pseudomonas fontis</name>
    <dbReference type="NCBI Taxonomy" id="2942633"/>
    <lineage>
        <taxon>Bacteria</taxon>
        <taxon>Pseudomonadati</taxon>
        <taxon>Pseudomonadota</taxon>
        <taxon>Gammaproteobacteria</taxon>
        <taxon>Pseudomonadales</taxon>
        <taxon>Pseudomonadaceae</taxon>
        <taxon>Pseudomonas</taxon>
    </lineage>
</organism>